<feature type="compositionally biased region" description="Basic and acidic residues" evidence="1">
    <location>
        <begin position="26"/>
        <end position="40"/>
    </location>
</feature>
<evidence type="ECO:0000313" key="3">
    <source>
        <dbReference type="Proteomes" id="UP000663879"/>
    </source>
</evidence>
<feature type="region of interest" description="Disordered" evidence="1">
    <location>
        <begin position="1"/>
        <end position="64"/>
    </location>
</feature>
<evidence type="ECO:0000313" key="2">
    <source>
        <dbReference type="EMBL" id="CAF1067734.1"/>
    </source>
</evidence>
<dbReference type="AlphaFoldDB" id="A0A814LN87"/>
<reference evidence="2" key="1">
    <citation type="submission" date="2021-02" db="EMBL/GenBank/DDBJ databases">
        <authorList>
            <person name="Nowell W R."/>
        </authorList>
    </citation>
    <scope>NUCLEOTIDE SEQUENCE</scope>
    <source>
        <strain evidence="2">Ploen Becks lab</strain>
    </source>
</reference>
<comment type="caution">
    <text evidence="2">The sequence shown here is derived from an EMBL/GenBank/DDBJ whole genome shotgun (WGS) entry which is preliminary data.</text>
</comment>
<name>A0A814LN87_9BILA</name>
<dbReference type="EMBL" id="CAJNOC010006012">
    <property type="protein sequence ID" value="CAF1067734.1"/>
    <property type="molecule type" value="Genomic_DNA"/>
</dbReference>
<feature type="compositionally biased region" description="Polar residues" evidence="1">
    <location>
        <begin position="10"/>
        <end position="23"/>
    </location>
</feature>
<dbReference type="OrthoDB" id="10053686at2759"/>
<accession>A0A814LN87</accession>
<protein>
    <recommendedName>
        <fullName evidence="4">BEN domain-containing protein</fullName>
    </recommendedName>
</protein>
<organism evidence="2 3">
    <name type="scientific">Brachionus calyciflorus</name>
    <dbReference type="NCBI Taxonomy" id="104777"/>
    <lineage>
        <taxon>Eukaryota</taxon>
        <taxon>Metazoa</taxon>
        <taxon>Spiralia</taxon>
        <taxon>Gnathifera</taxon>
        <taxon>Rotifera</taxon>
        <taxon>Eurotatoria</taxon>
        <taxon>Monogononta</taxon>
        <taxon>Pseudotrocha</taxon>
        <taxon>Ploima</taxon>
        <taxon>Brachionidae</taxon>
        <taxon>Brachionus</taxon>
    </lineage>
</organism>
<gene>
    <name evidence="2" type="ORF">OXX778_LOCUS19581</name>
</gene>
<evidence type="ECO:0000256" key="1">
    <source>
        <dbReference type="SAM" id="MobiDB-lite"/>
    </source>
</evidence>
<dbReference type="Proteomes" id="UP000663879">
    <property type="component" value="Unassembled WGS sequence"/>
</dbReference>
<sequence>MSSTEDDGIQKTQKLDQSQSTGMTKKAKDSRSLFTREFEKLQTITNNKRPRSPSPMQENADNSIDDCFKSQNKECSCKSEYKKLKIYIKNLRSEINVKLDNHFNSFKEMISSFPNKLAADDQYPHELWYNDINLLDYGAPNIQKYISKLMDELYSEQEMGESYVIDGASTSKKKALDLERLLKIRDAVYIKYRVPNGKKNEYWEIVKDKACRKCLDVAKKIRIK</sequence>
<keyword evidence="3" id="KW-1185">Reference proteome</keyword>
<proteinExistence type="predicted"/>
<evidence type="ECO:0008006" key="4">
    <source>
        <dbReference type="Google" id="ProtNLM"/>
    </source>
</evidence>